<proteinExistence type="predicted"/>
<name>A0A2P2NKG9_RHIMU</name>
<reference evidence="1" key="1">
    <citation type="submission" date="2018-02" db="EMBL/GenBank/DDBJ databases">
        <title>Rhizophora mucronata_Transcriptome.</title>
        <authorList>
            <person name="Meera S.P."/>
            <person name="Sreeshan A."/>
            <person name="Augustine A."/>
        </authorList>
    </citation>
    <scope>NUCLEOTIDE SEQUENCE</scope>
    <source>
        <tissue evidence="1">Leaf</tissue>
    </source>
</reference>
<evidence type="ECO:0000313" key="1">
    <source>
        <dbReference type="EMBL" id="MBX42963.1"/>
    </source>
</evidence>
<sequence length="40" mass="4726">MDLCSRDTERKKLMMKMVLWRLPEPGRPSGLSPLRLRTLL</sequence>
<accession>A0A2P2NKG9</accession>
<organism evidence="1">
    <name type="scientific">Rhizophora mucronata</name>
    <name type="common">Asiatic mangrove</name>
    <dbReference type="NCBI Taxonomy" id="61149"/>
    <lineage>
        <taxon>Eukaryota</taxon>
        <taxon>Viridiplantae</taxon>
        <taxon>Streptophyta</taxon>
        <taxon>Embryophyta</taxon>
        <taxon>Tracheophyta</taxon>
        <taxon>Spermatophyta</taxon>
        <taxon>Magnoliopsida</taxon>
        <taxon>eudicotyledons</taxon>
        <taxon>Gunneridae</taxon>
        <taxon>Pentapetalae</taxon>
        <taxon>rosids</taxon>
        <taxon>fabids</taxon>
        <taxon>Malpighiales</taxon>
        <taxon>Rhizophoraceae</taxon>
        <taxon>Rhizophora</taxon>
    </lineage>
</organism>
<dbReference type="AlphaFoldDB" id="A0A2P2NKG9"/>
<dbReference type="EMBL" id="GGEC01062479">
    <property type="protein sequence ID" value="MBX42963.1"/>
    <property type="molecule type" value="Transcribed_RNA"/>
</dbReference>
<protein>
    <submittedName>
        <fullName evidence="1">Uncharacterized protein</fullName>
    </submittedName>
</protein>